<sequence>MSRKRYIQPLIFKIGIQSEGLLADTELSNQSGEEDGANALSKFIDFDECEDRSSDYNYNLYQ</sequence>
<dbReference type="STRING" id="28128.HMPREF3226_02047"/>
<gene>
    <name evidence="1" type="ORF">HMPREF3226_02047</name>
</gene>
<dbReference type="PATRIC" id="fig|28128.5.peg.2109"/>
<comment type="caution">
    <text evidence="1">The sequence shown here is derived from an EMBL/GenBank/DDBJ whole genome shotgun (WGS) entry which is preliminary data.</text>
</comment>
<evidence type="ECO:0000313" key="2">
    <source>
        <dbReference type="Proteomes" id="UP000070533"/>
    </source>
</evidence>
<keyword evidence="2" id="KW-1185">Reference proteome</keyword>
<name>A0A133PYN2_9BACT</name>
<evidence type="ECO:0000313" key="1">
    <source>
        <dbReference type="EMBL" id="KXA35360.1"/>
    </source>
</evidence>
<accession>A0A133PYN2</accession>
<organism evidence="1 2">
    <name type="scientific">Prevotella corporis</name>
    <dbReference type="NCBI Taxonomy" id="28128"/>
    <lineage>
        <taxon>Bacteria</taxon>
        <taxon>Pseudomonadati</taxon>
        <taxon>Bacteroidota</taxon>
        <taxon>Bacteroidia</taxon>
        <taxon>Bacteroidales</taxon>
        <taxon>Prevotellaceae</taxon>
        <taxon>Prevotella</taxon>
    </lineage>
</organism>
<proteinExistence type="predicted"/>
<dbReference type="Proteomes" id="UP000070533">
    <property type="component" value="Unassembled WGS sequence"/>
</dbReference>
<dbReference type="RefSeq" id="WP_025876092.1">
    <property type="nucleotide sequence ID" value="NZ_BAAAXP010000054.1"/>
</dbReference>
<dbReference type="AlphaFoldDB" id="A0A133PYN2"/>
<reference evidence="2" key="1">
    <citation type="submission" date="2016-01" db="EMBL/GenBank/DDBJ databases">
        <authorList>
            <person name="Mitreva M."/>
            <person name="Pepin K.H."/>
            <person name="Mihindukulasuriya K.A."/>
            <person name="Fulton R."/>
            <person name="Fronick C."/>
            <person name="O'Laughlin M."/>
            <person name="Miner T."/>
            <person name="Herter B."/>
            <person name="Rosa B.A."/>
            <person name="Cordes M."/>
            <person name="Tomlinson C."/>
            <person name="Wollam A."/>
            <person name="Palsikar V.B."/>
            <person name="Mardis E.R."/>
            <person name="Wilson R.K."/>
        </authorList>
    </citation>
    <scope>NUCLEOTIDE SEQUENCE [LARGE SCALE GENOMIC DNA]</scope>
    <source>
        <strain evidence="2">MJR7716</strain>
    </source>
</reference>
<protein>
    <submittedName>
        <fullName evidence="1">Uncharacterized protein</fullName>
    </submittedName>
</protein>
<dbReference type="EMBL" id="LRQG01000185">
    <property type="protein sequence ID" value="KXA35360.1"/>
    <property type="molecule type" value="Genomic_DNA"/>
</dbReference>